<feature type="region of interest" description="Disordered" evidence="10">
    <location>
        <begin position="159"/>
        <end position="204"/>
    </location>
</feature>
<feature type="region of interest" description="Disordered" evidence="10">
    <location>
        <begin position="1"/>
        <end position="20"/>
    </location>
</feature>
<keyword evidence="5" id="KW-0547">Nucleotide-binding</keyword>
<accession>A0A9P6M8V6</accession>
<dbReference type="InterPro" id="IPR000403">
    <property type="entry name" value="PI3/4_kinase_cat_dom"/>
</dbReference>
<keyword evidence="8" id="KW-0472">Membrane</keyword>
<dbReference type="EMBL" id="JAAAHW010003787">
    <property type="protein sequence ID" value="KAF9980807.1"/>
    <property type="molecule type" value="Genomic_DNA"/>
</dbReference>
<feature type="region of interest" description="Disordered" evidence="10">
    <location>
        <begin position="244"/>
        <end position="278"/>
    </location>
</feature>
<evidence type="ECO:0000256" key="4">
    <source>
        <dbReference type="ARBA" id="ARBA00022679"/>
    </source>
</evidence>
<evidence type="ECO:0000256" key="9">
    <source>
        <dbReference type="SAM" id="Coils"/>
    </source>
</evidence>
<dbReference type="PANTHER" id="PTHR12865">
    <property type="entry name" value="PHOSPHATIDYLINOSITOL 4-KINASE TYPE-II"/>
    <property type="match status" value="1"/>
</dbReference>
<evidence type="ECO:0000256" key="6">
    <source>
        <dbReference type="ARBA" id="ARBA00022777"/>
    </source>
</evidence>
<evidence type="ECO:0000256" key="2">
    <source>
        <dbReference type="ARBA" id="ARBA00012169"/>
    </source>
</evidence>
<feature type="domain" description="PI3K/PI4K catalytic" evidence="11">
    <location>
        <begin position="413"/>
        <end position="884"/>
    </location>
</feature>
<feature type="region of interest" description="Disordered" evidence="10">
    <location>
        <begin position="938"/>
        <end position="963"/>
    </location>
</feature>
<evidence type="ECO:0000256" key="1">
    <source>
        <dbReference type="ARBA" id="ARBA00004236"/>
    </source>
</evidence>
<evidence type="ECO:0000256" key="3">
    <source>
        <dbReference type="ARBA" id="ARBA00022475"/>
    </source>
</evidence>
<gene>
    <name evidence="12" type="primary">LSB6</name>
    <name evidence="12" type="ORF">BGZ65_004666</name>
</gene>
<dbReference type="GO" id="GO:0005886">
    <property type="term" value="C:plasma membrane"/>
    <property type="evidence" value="ECO:0007669"/>
    <property type="project" value="UniProtKB-SubCell"/>
</dbReference>
<sequence>MPKKRYMRVPEVQDSESSVHVTVTVPEQIDPPPTTHGNQHQHITILDSSGGDVSGSNTSGGGGGTLKLQRQLSPLQDKARRRASSTSATTTAAANVASPSSSPSSGSASRFVEATTVATLLELKDHLNTSTSSSSNDYHFSGTSSIRIAGLKPSVLGTGTWGAGDRRQQARNRRASASADLGYNRPKQHPHTTQSGPRGIERAQKRQVLRDIRPDLRNLPEELLREQARSGAALDAIISGTIGSSGSGSGVSSHLPSGTADGGVASGDSPGTPAGVAGVTAGSTGVNIDTGAAGSEATDTCALHHERKPLLGSGEGFSRRLGLGLGRDKSNNNARSRWNRSNRGLRRLSSSGLTRENDQRVFHSSVFAPVLESVIDGQPVKSALALTPDHEEPMTSERFVTIVDSVQEAIKVGVQPERIAQGSSGSYFCRTKDGRRVGVFKPKNEEPYGQLNPKWTKWIHRNLFPCCFGRSCLIPNLGYISEAATSLVDRRLKLNIVPTTEIVWLSSPAFHYDYLDRRAAKLQKGAKPLPDKVGSFQLFLKGFDDANLFMRDHPWPMETAAPPMSDPNGKGKQPSSWRWASADNLVNNQQDTDGSSIRGSIYGGQSRTGFSWTPVLQQQFREQFEKMIILDYLIHRGLDNWMIRYCEKDGITITAGAAIKGQKGNLQTQHQQASYARRGSKAGELVGMFADRGSLGSSNSSLLDPPATPPSRSNLGAAEGTTGSTSSGRGSSEGHNATGSSSTVDATTATATATAVVETIESFYGPNHIHVAAIDNGLAFPFKHPDSWRSYPYGWLFLPDPLISQPFTKATRDHFLPLLSSPVWWRETITDLRRLFSIDSDFDQGMFDKQIAVMKGQGWNIVETLKNPEHGPKDLCRRVAVVVWDEEVTLGPGVTPEMVVEYMTTQQQQQQQQQQQHLQKQQQQQRQQQQYQQQQQQQTEGTASIYTTTTTQPRPITMDPSRAGYTHYGSILSTTAGGLSTTIKTLSTSSTAVGEGTFLQQLQHGSLSQHQHHLVINVERESLDKDEGNEAATLRPRHDTFRQVVSDGEYDDDDDSDDSDDGLSYDEDYDDFHEDMEGLSGSTQLLAPFSKDEQLVSIDMALNNPELTSKNHRRRRRSNDAAVSGMRRASVRGGDDEDMSPPTSPIGMDDPTGKKSNSNDNHRRSRTEAEDERVGIRFDTSADKMRRGNDMKVAETRITIPQDGVVGGGGENRALLPSSSLSSQEGPERGRSPNVRGYGSISTSGRSGGGGGEGGGGSGEEGSEERLSERPKWADRLRRGLSFDGHLLGSSSLTRKERKLRKQRQREREQRERRVVFVERIEVTKNLPYFKWW</sequence>
<feature type="region of interest" description="Disordered" evidence="10">
    <location>
        <begin position="697"/>
        <end position="747"/>
    </location>
</feature>
<feature type="compositionally biased region" description="Low complexity" evidence="10">
    <location>
        <begin position="48"/>
        <end position="57"/>
    </location>
</feature>
<dbReference type="GO" id="GO:0007030">
    <property type="term" value="P:Golgi organization"/>
    <property type="evidence" value="ECO:0007669"/>
    <property type="project" value="TreeGrafter"/>
</dbReference>
<organism evidence="12 13">
    <name type="scientific">Modicella reniformis</name>
    <dbReference type="NCBI Taxonomy" id="1440133"/>
    <lineage>
        <taxon>Eukaryota</taxon>
        <taxon>Fungi</taxon>
        <taxon>Fungi incertae sedis</taxon>
        <taxon>Mucoromycota</taxon>
        <taxon>Mortierellomycotina</taxon>
        <taxon>Mortierellomycetes</taxon>
        <taxon>Mortierellales</taxon>
        <taxon>Mortierellaceae</taxon>
        <taxon>Modicella</taxon>
    </lineage>
</organism>
<feature type="compositionally biased region" description="Low complexity" evidence="10">
    <location>
        <begin position="84"/>
        <end position="109"/>
    </location>
</feature>
<dbReference type="Proteomes" id="UP000749646">
    <property type="component" value="Unassembled WGS sequence"/>
</dbReference>
<dbReference type="OrthoDB" id="3349449at2759"/>
<feature type="compositionally biased region" description="Gly residues" evidence="10">
    <location>
        <begin position="1246"/>
        <end position="1260"/>
    </location>
</feature>
<feature type="compositionally biased region" description="Basic and acidic residues" evidence="10">
    <location>
        <begin position="1160"/>
        <end position="1195"/>
    </location>
</feature>
<evidence type="ECO:0000259" key="11">
    <source>
        <dbReference type="PROSITE" id="PS50290"/>
    </source>
</evidence>
<dbReference type="EC" id="2.7.1.67" evidence="2"/>
<evidence type="ECO:0000256" key="10">
    <source>
        <dbReference type="SAM" id="MobiDB-lite"/>
    </source>
</evidence>
<protein>
    <recommendedName>
        <fullName evidence="2">1-phosphatidylinositol 4-kinase</fullName>
        <ecNumber evidence="2">2.7.1.67</ecNumber>
    </recommendedName>
</protein>
<evidence type="ECO:0000256" key="7">
    <source>
        <dbReference type="ARBA" id="ARBA00022840"/>
    </source>
</evidence>
<feature type="compositionally biased region" description="Low complexity" evidence="10">
    <location>
        <begin position="716"/>
        <end position="747"/>
    </location>
</feature>
<evidence type="ECO:0000313" key="13">
    <source>
        <dbReference type="Proteomes" id="UP000749646"/>
    </source>
</evidence>
<keyword evidence="13" id="KW-1185">Reference proteome</keyword>
<feature type="coiled-coil region" evidence="9">
    <location>
        <begin position="908"/>
        <end position="937"/>
    </location>
</feature>
<dbReference type="PANTHER" id="PTHR12865:SF1">
    <property type="entry name" value="PHOSPHATIDYLINOSITOL 4-KINASE TYPE 2"/>
    <property type="match status" value="1"/>
</dbReference>
<name>A0A9P6M8V6_9FUNG</name>
<feature type="region of interest" description="Disordered" evidence="10">
    <location>
        <begin position="1287"/>
        <end position="1311"/>
    </location>
</feature>
<evidence type="ECO:0000256" key="5">
    <source>
        <dbReference type="ARBA" id="ARBA00022741"/>
    </source>
</evidence>
<dbReference type="GO" id="GO:0005768">
    <property type="term" value="C:endosome"/>
    <property type="evidence" value="ECO:0007669"/>
    <property type="project" value="TreeGrafter"/>
</dbReference>
<feature type="compositionally biased region" description="Basic residues" evidence="10">
    <location>
        <begin position="1296"/>
        <end position="1305"/>
    </location>
</feature>
<feature type="region of interest" description="Disordered" evidence="10">
    <location>
        <begin position="1103"/>
        <end position="1271"/>
    </location>
</feature>
<proteinExistence type="predicted"/>
<dbReference type="GO" id="GO:0004430">
    <property type="term" value="F:1-phosphatidylinositol 4-kinase activity"/>
    <property type="evidence" value="ECO:0007669"/>
    <property type="project" value="UniProtKB-EC"/>
</dbReference>
<dbReference type="PROSITE" id="PS50290">
    <property type="entry name" value="PI3_4_KINASE_3"/>
    <property type="match status" value="1"/>
</dbReference>
<feature type="region of interest" description="Disordered" evidence="10">
    <location>
        <begin position="25"/>
        <end position="109"/>
    </location>
</feature>
<dbReference type="GO" id="GO:0005802">
    <property type="term" value="C:trans-Golgi network"/>
    <property type="evidence" value="ECO:0007669"/>
    <property type="project" value="TreeGrafter"/>
</dbReference>
<dbReference type="GO" id="GO:0046854">
    <property type="term" value="P:phosphatidylinositol phosphate biosynthetic process"/>
    <property type="evidence" value="ECO:0007669"/>
    <property type="project" value="TreeGrafter"/>
</dbReference>
<dbReference type="GO" id="GO:0007032">
    <property type="term" value="P:endosome organization"/>
    <property type="evidence" value="ECO:0007669"/>
    <property type="project" value="TreeGrafter"/>
</dbReference>
<reference evidence="12" key="1">
    <citation type="journal article" date="2020" name="Fungal Divers.">
        <title>Resolving the Mortierellaceae phylogeny through synthesis of multi-gene phylogenetics and phylogenomics.</title>
        <authorList>
            <person name="Vandepol N."/>
            <person name="Liber J."/>
            <person name="Desiro A."/>
            <person name="Na H."/>
            <person name="Kennedy M."/>
            <person name="Barry K."/>
            <person name="Grigoriev I.V."/>
            <person name="Miller A.N."/>
            <person name="O'Donnell K."/>
            <person name="Stajich J.E."/>
            <person name="Bonito G."/>
        </authorList>
    </citation>
    <scope>NUCLEOTIDE SEQUENCE</scope>
    <source>
        <strain evidence="12">MES-2147</strain>
    </source>
</reference>
<dbReference type="InterPro" id="IPR039756">
    <property type="entry name" value="Lsb6/PI4K2"/>
</dbReference>
<dbReference type="GO" id="GO:0000329">
    <property type="term" value="C:fungal-type vacuole membrane"/>
    <property type="evidence" value="ECO:0007669"/>
    <property type="project" value="TreeGrafter"/>
</dbReference>
<evidence type="ECO:0000256" key="8">
    <source>
        <dbReference type="ARBA" id="ARBA00023136"/>
    </source>
</evidence>
<keyword evidence="3" id="KW-1003">Cell membrane</keyword>
<dbReference type="Pfam" id="PF00454">
    <property type="entry name" value="PI3_PI4_kinase"/>
    <property type="match status" value="1"/>
</dbReference>
<comment type="subcellular location">
    <subcellularLocation>
        <location evidence="1">Cell membrane</location>
    </subcellularLocation>
</comment>
<feature type="compositionally biased region" description="Acidic residues" evidence="10">
    <location>
        <begin position="1048"/>
        <end position="1074"/>
    </location>
</feature>
<keyword evidence="4" id="KW-0808">Transferase</keyword>
<feature type="compositionally biased region" description="Low complexity" evidence="10">
    <location>
        <begin position="1236"/>
        <end position="1245"/>
    </location>
</feature>
<keyword evidence="7" id="KW-0067">ATP-binding</keyword>
<evidence type="ECO:0000313" key="12">
    <source>
        <dbReference type="EMBL" id="KAF9980807.1"/>
    </source>
</evidence>
<comment type="caution">
    <text evidence="12">The sequence shown here is derived from an EMBL/GenBank/DDBJ whole genome shotgun (WGS) entry which is preliminary data.</text>
</comment>
<feature type="region of interest" description="Disordered" evidence="10">
    <location>
        <begin position="1023"/>
        <end position="1076"/>
    </location>
</feature>
<keyword evidence="9" id="KW-0175">Coiled coil</keyword>
<keyword evidence="6 12" id="KW-0418">Kinase</keyword>
<dbReference type="GO" id="GO:0005524">
    <property type="term" value="F:ATP binding"/>
    <property type="evidence" value="ECO:0007669"/>
    <property type="project" value="UniProtKB-KW"/>
</dbReference>